<evidence type="ECO:0000256" key="2">
    <source>
        <dbReference type="ARBA" id="ARBA00022475"/>
    </source>
</evidence>
<keyword evidence="10" id="KW-0594">Phospholipid biosynthesis</keyword>
<keyword evidence="7 13" id="KW-1133">Transmembrane helix</keyword>
<dbReference type="Pfam" id="PF13396">
    <property type="entry name" value="PLDc_N"/>
    <property type="match status" value="1"/>
</dbReference>
<dbReference type="NCBIfam" id="TIGR04265">
    <property type="entry name" value="bac_cardiolipin"/>
    <property type="match status" value="1"/>
</dbReference>
<dbReference type="Proteomes" id="UP000189464">
    <property type="component" value="Chromosome"/>
</dbReference>
<accession>A0A1S6IV61</accession>
<evidence type="ECO:0000256" key="5">
    <source>
        <dbReference type="ARBA" id="ARBA00022692"/>
    </source>
</evidence>
<sequence length="508" mass="58686">MMKVFKIINRIVITTTLIALQLAWFMFILVKLTNYYTWISVSLSVLSILIVLFIIGKDENAAYRIGWIILIMALPLFGGLFYLFFGNKRPVKSMRLRLNREHRKAVDLLQDDPSVLEEIAQLDARTLGTCRYLRENSSYPVYKNTATTYYPSGESMYQDMLCELEKAQHFIFLEYFIVREGTMWNSILEILSSKAAAGVDVRLIYDDFGSLFLPTDFTSQMKKRGIKCLAFNKFRPIVSLVMNNRDHRKILVIDGHTAFNGGINLADEYINKVEKYGHWKDTGLRLKGEAVWSYTLMFLEMWNAFKESNDSFENFKPPTHAERHVECRGYVQPFADTPLDNEAISENVYIELLSQAKRYVYIFTPYLIVDNEMKSALCLAAKRGVDVRIVTPGIPDKRIVHRLTRSNYVPLLQAGVRIYEYTPGFMHAKSYVCDDEFAIVGTINMDYRSLYLHFECGTLLYRTDTVMDIKKDFLETILKSKEITLSDCRTGFFGSLFDAVLRALAPLF</sequence>
<keyword evidence="2" id="KW-1003">Cell membrane</keyword>
<dbReference type="KEGG" id="dfg:B0537_05765"/>
<evidence type="ECO:0000256" key="7">
    <source>
        <dbReference type="ARBA" id="ARBA00022989"/>
    </source>
</evidence>
<dbReference type="PANTHER" id="PTHR21248:SF22">
    <property type="entry name" value="PHOSPHOLIPASE D"/>
    <property type="match status" value="1"/>
</dbReference>
<dbReference type="GO" id="GO:0008808">
    <property type="term" value="F:cardiolipin synthase activity"/>
    <property type="evidence" value="ECO:0007669"/>
    <property type="project" value="UniProtKB-UniRule"/>
</dbReference>
<keyword evidence="16" id="KW-1185">Reference proteome</keyword>
<keyword evidence="9 13" id="KW-0472">Membrane</keyword>
<protein>
    <recommendedName>
        <fullName evidence="12">Cardiolipin synthase</fullName>
        <ecNumber evidence="12">2.7.8.-</ecNumber>
    </recommendedName>
</protein>
<dbReference type="GO" id="GO:0005886">
    <property type="term" value="C:plasma membrane"/>
    <property type="evidence" value="ECO:0007669"/>
    <property type="project" value="UniProtKB-SubCell"/>
</dbReference>
<keyword evidence="8" id="KW-0443">Lipid metabolism</keyword>
<dbReference type="EC" id="2.7.8.-" evidence="12"/>
<comment type="subcellular location">
    <subcellularLocation>
        <location evidence="1">Cell membrane</location>
        <topology evidence="1">Multi-pass membrane protein</topology>
    </subcellularLocation>
</comment>
<evidence type="ECO:0000256" key="8">
    <source>
        <dbReference type="ARBA" id="ARBA00023098"/>
    </source>
</evidence>
<dbReference type="EMBL" id="CP019698">
    <property type="protein sequence ID" value="AQS58633.1"/>
    <property type="molecule type" value="Genomic_DNA"/>
</dbReference>
<keyword evidence="11" id="KW-1208">Phospholipid metabolism</keyword>
<feature type="transmembrane region" description="Helical" evidence="13">
    <location>
        <begin position="7"/>
        <end position="29"/>
    </location>
</feature>
<dbReference type="CDD" id="cd09154">
    <property type="entry name" value="PLDc_SMU_988_like_1"/>
    <property type="match status" value="1"/>
</dbReference>
<evidence type="ECO:0000256" key="6">
    <source>
        <dbReference type="ARBA" id="ARBA00022737"/>
    </source>
</evidence>
<keyword evidence="6" id="KW-0677">Repeat</keyword>
<feature type="transmembrane region" description="Helical" evidence="13">
    <location>
        <begin position="35"/>
        <end position="55"/>
    </location>
</feature>
<evidence type="ECO:0000256" key="9">
    <source>
        <dbReference type="ARBA" id="ARBA00023136"/>
    </source>
</evidence>
<keyword evidence="4" id="KW-0808">Transferase</keyword>
<name>A0A1S6IV61_9FIRM</name>
<dbReference type="Pfam" id="PF13091">
    <property type="entry name" value="PLDc_2"/>
    <property type="match status" value="2"/>
</dbReference>
<dbReference type="Gene3D" id="3.30.870.10">
    <property type="entry name" value="Endonuclease Chain A"/>
    <property type="match status" value="2"/>
</dbReference>
<evidence type="ECO:0000256" key="1">
    <source>
        <dbReference type="ARBA" id="ARBA00004651"/>
    </source>
</evidence>
<gene>
    <name evidence="15" type="ORF">B0537_05765</name>
</gene>
<evidence type="ECO:0000256" key="4">
    <source>
        <dbReference type="ARBA" id="ARBA00022679"/>
    </source>
</evidence>
<feature type="transmembrane region" description="Helical" evidence="13">
    <location>
        <begin position="67"/>
        <end position="85"/>
    </location>
</feature>
<dbReference type="InterPro" id="IPR022924">
    <property type="entry name" value="Cardiolipin_synthase"/>
</dbReference>
<feature type="domain" description="PLD phosphodiesterase" evidence="14">
    <location>
        <begin position="242"/>
        <end position="269"/>
    </location>
</feature>
<feature type="domain" description="PLD phosphodiesterase" evidence="14">
    <location>
        <begin position="422"/>
        <end position="449"/>
    </location>
</feature>
<evidence type="ECO:0000256" key="13">
    <source>
        <dbReference type="SAM" id="Phobius"/>
    </source>
</evidence>
<dbReference type="PROSITE" id="PS50035">
    <property type="entry name" value="PLD"/>
    <property type="match status" value="2"/>
</dbReference>
<dbReference type="AlphaFoldDB" id="A0A1S6IV61"/>
<dbReference type="PANTHER" id="PTHR21248">
    <property type="entry name" value="CARDIOLIPIN SYNTHASE"/>
    <property type="match status" value="1"/>
</dbReference>
<evidence type="ECO:0000256" key="12">
    <source>
        <dbReference type="NCBIfam" id="TIGR04265"/>
    </source>
</evidence>
<dbReference type="InterPro" id="IPR025202">
    <property type="entry name" value="PLD-like_dom"/>
</dbReference>
<evidence type="ECO:0000313" key="15">
    <source>
        <dbReference type="EMBL" id="AQS58633.1"/>
    </source>
</evidence>
<evidence type="ECO:0000256" key="11">
    <source>
        <dbReference type="ARBA" id="ARBA00023264"/>
    </source>
</evidence>
<keyword evidence="3" id="KW-0444">Lipid biosynthesis</keyword>
<keyword evidence="5 13" id="KW-0812">Transmembrane</keyword>
<dbReference type="STRING" id="1833852.B0537_05765"/>
<evidence type="ECO:0000256" key="3">
    <source>
        <dbReference type="ARBA" id="ARBA00022516"/>
    </source>
</evidence>
<dbReference type="SUPFAM" id="SSF56024">
    <property type="entry name" value="Phospholipase D/nuclease"/>
    <property type="match status" value="2"/>
</dbReference>
<evidence type="ECO:0000313" key="16">
    <source>
        <dbReference type="Proteomes" id="UP000189464"/>
    </source>
</evidence>
<dbReference type="GO" id="GO:0032049">
    <property type="term" value="P:cardiolipin biosynthetic process"/>
    <property type="evidence" value="ECO:0007669"/>
    <property type="project" value="UniProtKB-UniRule"/>
</dbReference>
<dbReference type="CDD" id="cd09160">
    <property type="entry name" value="PLDc_SMU_988_like_2"/>
    <property type="match status" value="1"/>
</dbReference>
<dbReference type="InterPro" id="IPR001736">
    <property type="entry name" value="PLipase_D/transphosphatidylase"/>
</dbReference>
<organism evidence="15 16">
    <name type="scientific">Desulforamulus ferrireducens</name>
    <dbReference type="NCBI Taxonomy" id="1833852"/>
    <lineage>
        <taxon>Bacteria</taxon>
        <taxon>Bacillati</taxon>
        <taxon>Bacillota</taxon>
        <taxon>Clostridia</taxon>
        <taxon>Eubacteriales</taxon>
        <taxon>Peptococcaceae</taxon>
        <taxon>Desulforamulus</taxon>
    </lineage>
</organism>
<dbReference type="SMART" id="SM00155">
    <property type="entry name" value="PLDc"/>
    <property type="match status" value="2"/>
</dbReference>
<evidence type="ECO:0000256" key="10">
    <source>
        <dbReference type="ARBA" id="ARBA00023209"/>
    </source>
</evidence>
<dbReference type="InterPro" id="IPR027379">
    <property type="entry name" value="CLS_N"/>
</dbReference>
<proteinExistence type="predicted"/>
<evidence type="ECO:0000259" key="14">
    <source>
        <dbReference type="PROSITE" id="PS50035"/>
    </source>
</evidence>
<reference evidence="15 16" key="1">
    <citation type="journal article" date="2016" name="Int. J. Syst. Evol. Microbiol.">
        <title>Desulfotomaculum ferrireducens sp. nov., a moderately thermophilic sulfate-reducing and dissimilatory Fe(III)-reducing bacterium isolated from compost.</title>
        <authorList>
            <person name="Yang G."/>
            <person name="Guo J."/>
            <person name="Zhuang L."/>
            <person name="Yuan Y."/>
            <person name="Zhou S."/>
        </authorList>
    </citation>
    <scope>NUCLEOTIDE SEQUENCE [LARGE SCALE GENOMIC DNA]</scope>
    <source>
        <strain evidence="15 16">GSS09</strain>
    </source>
</reference>